<dbReference type="EMBL" id="DTFI01000037">
    <property type="protein sequence ID" value="HGI42988.1"/>
    <property type="molecule type" value="Genomic_DNA"/>
</dbReference>
<reference evidence="2" key="1">
    <citation type="journal article" date="2020" name="mSystems">
        <title>Genome- and Community-Level Interaction Insights into Carbon Utilization and Element Cycling Functions of Hydrothermarchaeota in Hydrothermal Sediment.</title>
        <authorList>
            <person name="Zhou Z."/>
            <person name="Liu Y."/>
            <person name="Xu W."/>
            <person name="Pan J."/>
            <person name="Luo Z.H."/>
            <person name="Li M."/>
        </authorList>
    </citation>
    <scope>NUCLEOTIDE SEQUENCE [LARGE SCALE GENOMIC DNA]</scope>
    <source>
        <strain evidence="2">SpSt-735</strain>
    </source>
</reference>
<name>A0A7C4FCW8_THEPE</name>
<evidence type="ECO:0000313" key="2">
    <source>
        <dbReference type="EMBL" id="HGI42988.1"/>
    </source>
</evidence>
<protein>
    <submittedName>
        <fullName evidence="2">Uncharacterized protein</fullName>
    </submittedName>
</protein>
<comment type="caution">
    <text evidence="2">The sequence shown here is derived from an EMBL/GenBank/DDBJ whole genome shotgun (WGS) entry which is preliminary data.</text>
</comment>
<feature type="region of interest" description="Disordered" evidence="1">
    <location>
        <begin position="748"/>
        <end position="785"/>
    </location>
</feature>
<feature type="compositionally biased region" description="Basic and acidic residues" evidence="1">
    <location>
        <begin position="759"/>
        <end position="780"/>
    </location>
</feature>
<organism evidence="2">
    <name type="scientific">Thermofilum pendens</name>
    <dbReference type="NCBI Taxonomy" id="2269"/>
    <lineage>
        <taxon>Archaea</taxon>
        <taxon>Thermoproteota</taxon>
        <taxon>Thermoprotei</taxon>
        <taxon>Thermofilales</taxon>
        <taxon>Thermofilaceae</taxon>
        <taxon>Thermofilum</taxon>
    </lineage>
</organism>
<sequence length="955" mass="105911">MERVEKEASPLYYEEFLFFSGVVHDYVKMCVKERAQAARELLSKLLEKMGVEPGRARALADLMLSVATATEKLSSTELDEAHLKLVVSIVHVADILMGAMRVDEAFSALSTDRAALLLEEVVGVKFGFVKVAVPSLLQAVVSEKVVKALEESGWVQVAVYGDGSIFAGTPSAQRVSLERLAEIAAEEVRKEVCSDAAIKREINAIVEGMERRALGKLLKKLLDTGGRGELPVDVKELKRKRGSVSDIMPHYLNFYHNLVVRYLEGSSADYLLKTFGEVEKHLDVRTFATGYKGKGSVYFEEVAKQRGITKEALLRVLTGLGKVKLLTALSFIVAFYSKDDKVIEEIVEKAFGKRLPRGLPPMLLRLLAVAEVFRNRDRSDLARRVVEALPLPSEPPVGDYAREYVKTRILSNIIESGARELRTPETKHLTYCRVCGMPLYHDHWRFIEYTRVIAEGKGAGGSEIWLSDDPPLADLEDIAESYRHICPLCFYEALKVKDKFGPPFLVVALHPASSPDLLEFAKKRVRILGNVVRAARGAELGVQIGNVAEACRLVAVGERGGNGRTLRLKPEGETYGRVMELLGSHSKEEELLIHDALGARLLIPLSAGGEQDLSLKRKLCSIVLAVAPLALSLVGGGQVALALNLGDSFNVGAGQLPASLPHQPSMLTDVARTFNDIVFRARSEGRDPTPEEYRVYGLVYPALLATLYGFALRVFGWYEGWKEGGRGRHVTVEDYALETMTDMESVPHVPLAISCPPPERLKPRPEERRKGKPGPKERGEGTPLPYSSVLSYLSREVESMISEAKELVEGEKQPSLNRLLYTYAASLKELRKDLSRHKVQNPLRRSINVFLDFKRAIGTEDAKSLAIDEFLKQVRGVTGVNLEDAKKVITEKIGDKEEKKEVPYSAIFFRTISGLLDIVNRASETLPPSKLRVFVERLLDSAYEKYRSTAFEKGG</sequence>
<proteinExistence type="predicted"/>
<dbReference type="AlphaFoldDB" id="A0A7C4FCW8"/>
<evidence type="ECO:0000256" key="1">
    <source>
        <dbReference type="SAM" id="MobiDB-lite"/>
    </source>
</evidence>
<gene>
    <name evidence="2" type="ORF">ENV17_01200</name>
</gene>
<accession>A0A7C4FCW8</accession>